<dbReference type="GO" id="GO:0004445">
    <property type="term" value="F:inositol-polyphosphate 5-phosphatase activity"/>
    <property type="evidence" value="ECO:0007669"/>
    <property type="project" value="UniProtKB-EC"/>
</dbReference>
<sequence length="430" mass="49155">LRRVGRDSLHSCSQSRRLLESIDSERLSIAGAAGTRALGDRVAGGRVSQRINDEMADIVVIHMQETGGKHYVECAWQVPKLIEELALRLPRYPTVRAYLDLEHEAPTFTALGSVMLIRDASIGAISQFNFATRSYVAVEKGLHISVDGLEDSPVIVKKKFPKHFWPTIKWGRKGYMQTRWKVNNSTFDFVNVHLFHDESNLALIHENPLLYSSNRKRALDYVLDQLTRSDGVCSPFRFIFGDLNFRLDCPSFLNRLTERASLHPLDEQHGSMADGLQTSTITPISDHLRKTVSAIEFRREAEDDVNSGICKTSILLVFFSCVLRIEKKRFDYFNHKKLLDDWKSYLEDDCETKNFKQLHELPINFPPTYPWSEDPEDSEVMMKTRAPAWCDRVLMNARAFTIVKKGNPSYSSFGRDICTGDHKVILLNIV</sequence>
<dbReference type="SUPFAM" id="SSF56219">
    <property type="entry name" value="DNase I-like"/>
    <property type="match status" value="1"/>
</dbReference>
<evidence type="ECO:0000313" key="5">
    <source>
        <dbReference type="WBParaSite" id="ACOC_0001263201-mRNA-1"/>
    </source>
</evidence>
<proteinExistence type="inferred from homology"/>
<dbReference type="InterPro" id="IPR039737">
    <property type="entry name" value="INPP5A"/>
</dbReference>
<reference evidence="5" key="1">
    <citation type="submission" date="2017-02" db="UniProtKB">
        <authorList>
            <consortium name="WormBaseParasite"/>
        </authorList>
    </citation>
    <scope>IDENTIFICATION</scope>
</reference>
<protein>
    <recommendedName>
        <fullName evidence="1">inositol-polyphosphate 5-phosphatase</fullName>
        <ecNumber evidence="1">3.1.3.56</ecNumber>
    </recommendedName>
</protein>
<dbReference type="AlphaFoldDB" id="A0A0R3Q0Y9"/>
<name>A0A0R3Q0Y9_ANGCS</name>
<dbReference type="InterPro" id="IPR000300">
    <property type="entry name" value="IPPc"/>
</dbReference>
<dbReference type="OMA" id="FGMETCT"/>
<dbReference type="GO" id="GO:0046856">
    <property type="term" value="P:phosphatidylinositol dephosphorylation"/>
    <property type="evidence" value="ECO:0007669"/>
    <property type="project" value="InterPro"/>
</dbReference>
<dbReference type="Gene3D" id="3.60.10.10">
    <property type="entry name" value="Endonuclease/exonuclease/phosphatase"/>
    <property type="match status" value="1"/>
</dbReference>
<evidence type="ECO:0000259" key="4">
    <source>
        <dbReference type="SMART" id="SM00128"/>
    </source>
</evidence>
<dbReference type="Pfam" id="PF22669">
    <property type="entry name" value="Exo_endo_phos2"/>
    <property type="match status" value="1"/>
</dbReference>
<dbReference type="FunFam" id="3.60.10.10:FF:000112">
    <property type="entry name" value="Probable type I inositol 1,4,5-trisphosphate 5-phosphatase"/>
    <property type="match status" value="2"/>
</dbReference>
<dbReference type="PANTHER" id="PTHR12997">
    <property type="entry name" value="TYPE I INOSITOL-1,4,5-TRISPHOSPHATE 5-PHOSPHATASE"/>
    <property type="match status" value="1"/>
</dbReference>
<dbReference type="PANTHER" id="PTHR12997:SF2">
    <property type="entry name" value="INOSITOL POLYPHOSPHATE-5-PHOSPHATASE A"/>
    <property type="match status" value="1"/>
</dbReference>
<feature type="domain" description="Inositol polyphosphate-related phosphatase" evidence="4">
    <location>
        <begin position="25"/>
        <end position="428"/>
    </location>
</feature>
<organism evidence="5">
    <name type="scientific">Angiostrongylus costaricensis</name>
    <name type="common">Nematode worm</name>
    <dbReference type="NCBI Taxonomy" id="334426"/>
    <lineage>
        <taxon>Eukaryota</taxon>
        <taxon>Metazoa</taxon>
        <taxon>Ecdysozoa</taxon>
        <taxon>Nematoda</taxon>
        <taxon>Chromadorea</taxon>
        <taxon>Rhabditida</taxon>
        <taxon>Rhabditina</taxon>
        <taxon>Rhabditomorpha</taxon>
        <taxon>Strongyloidea</taxon>
        <taxon>Metastrongylidae</taxon>
        <taxon>Angiostrongylus</taxon>
    </lineage>
</organism>
<accession>A0A0R3Q0Y9</accession>
<keyword evidence="2" id="KW-0378">Hydrolase</keyword>
<comment type="similarity">
    <text evidence="3">Belongs to the inositol 1,4,5-trisphosphate 5-phosphatase type I family.</text>
</comment>
<dbReference type="InterPro" id="IPR036691">
    <property type="entry name" value="Endo/exonu/phosph_ase_sf"/>
</dbReference>
<dbReference type="SMART" id="SM00128">
    <property type="entry name" value="IPPc"/>
    <property type="match status" value="1"/>
</dbReference>
<evidence type="ECO:0000256" key="2">
    <source>
        <dbReference type="ARBA" id="ARBA00022801"/>
    </source>
</evidence>
<evidence type="ECO:0000256" key="3">
    <source>
        <dbReference type="ARBA" id="ARBA00023599"/>
    </source>
</evidence>
<dbReference type="WBParaSite" id="ACOC_0001263201-mRNA-1">
    <property type="protein sequence ID" value="ACOC_0001263201-mRNA-1"/>
    <property type="gene ID" value="ACOC_0001263201"/>
</dbReference>
<evidence type="ECO:0000256" key="1">
    <source>
        <dbReference type="ARBA" id="ARBA00012997"/>
    </source>
</evidence>
<dbReference type="EC" id="3.1.3.56" evidence="1"/>